<name>A0A0K0ED10_STRER</name>
<dbReference type="GO" id="GO:0000287">
    <property type="term" value="F:magnesium ion binding"/>
    <property type="evidence" value="ECO:0007669"/>
    <property type="project" value="UniProtKB-UniRule"/>
</dbReference>
<evidence type="ECO:0000313" key="16">
    <source>
        <dbReference type="Proteomes" id="UP000035681"/>
    </source>
</evidence>
<proteinExistence type="inferred from homology"/>
<evidence type="ECO:0000256" key="12">
    <source>
        <dbReference type="PIRNR" id="PIRNR001558"/>
    </source>
</evidence>
<evidence type="ECO:0000256" key="3">
    <source>
        <dbReference type="ARBA" id="ARBA00012214"/>
    </source>
</evidence>
<dbReference type="EC" id="6.3.2.3" evidence="3 12"/>
<feature type="domain" description="Glutathione synthase substrate-binding" evidence="15">
    <location>
        <begin position="224"/>
        <end position="327"/>
    </location>
</feature>
<protein>
    <recommendedName>
        <fullName evidence="4 12">Glutathione synthetase</fullName>
        <shortName evidence="12">GSH-S</shortName>
        <ecNumber evidence="3 12">6.3.2.3</ecNumber>
    </recommendedName>
</protein>
<dbReference type="UniPathway" id="UPA00142">
    <property type="reaction ID" value="UER00210"/>
</dbReference>
<feature type="binding site" evidence="13">
    <location>
        <position position="485"/>
    </location>
    <ligand>
        <name>ATP</name>
        <dbReference type="ChEBI" id="CHEBI:30616"/>
    </ligand>
</feature>
<feature type="binding site" evidence="13">
    <location>
        <position position="239"/>
    </location>
    <ligand>
        <name>substrate</name>
    </ligand>
</feature>
<evidence type="ECO:0000256" key="14">
    <source>
        <dbReference type="PIRSR" id="PIRSR001558-2"/>
    </source>
</evidence>
<keyword evidence="5 12" id="KW-0436">Ligase</keyword>
<dbReference type="WBParaSite" id="TCONS_00006823.p1">
    <property type="protein sequence ID" value="TCONS_00006823.p1"/>
    <property type="gene ID" value="XLOC_004927"/>
</dbReference>
<feature type="binding site" evidence="13">
    <location>
        <position position="479"/>
    </location>
    <ligand>
        <name>ATP</name>
        <dbReference type="ChEBI" id="CHEBI:30616"/>
    </ligand>
</feature>
<feature type="binding site" evidence="13">
    <location>
        <position position="330"/>
    </location>
    <ligand>
        <name>ATP</name>
        <dbReference type="ChEBI" id="CHEBI:30616"/>
    </ligand>
</feature>
<dbReference type="GO" id="GO:0005829">
    <property type="term" value="C:cytosol"/>
    <property type="evidence" value="ECO:0007669"/>
    <property type="project" value="TreeGrafter"/>
</dbReference>
<dbReference type="GO" id="GO:0004363">
    <property type="term" value="F:glutathione synthase activity"/>
    <property type="evidence" value="ECO:0007669"/>
    <property type="project" value="UniProtKB-UniRule"/>
</dbReference>
<reference evidence="17" key="1">
    <citation type="submission" date="2015-08" db="UniProtKB">
        <authorList>
            <consortium name="WormBaseParasite"/>
        </authorList>
    </citation>
    <scope>IDENTIFICATION</scope>
</reference>
<dbReference type="Proteomes" id="UP000035681">
    <property type="component" value="Unplaced"/>
</dbReference>
<dbReference type="Pfam" id="PF03917">
    <property type="entry name" value="GSH_synth_ATP"/>
    <property type="match status" value="1"/>
</dbReference>
<evidence type="ECO:0000256" key="13">
    <source>
        <dbReference type="PIRSR" id="PIRSR001558-1"/>
    </source>
</evidence>
<feature type="binding site" evidence="13">
    <location>
        <position position="449"/>
    </location>
    <ligand>
        <name>ATP</name>
        <dbReference type="ChEBI" id="CHEBI:30616"/>
    </ligand>
</feature>
<evidence type="ECO:0000256" key="9">
    <source>
        <dbReference type="ARBA" id="ARBA00022840"/>
    </source>
</evidence>
<evidence type="ECO:0000256" key="8">
    <source>
        <dbReference type="ARBA" id="ARBA00022741"/>
    </source>
</evidence>
<dbReference type="SUPFAM" id="SSF52440">
    <property type="entry name" value="PreATP-grasp domain"/>
    <property type="match status" value="1"/>
</dbReference>
<feature type="binding site" evidence="13">
    <location>
        <begin position="389"/>
        <end position="398"/>
    </location>
    <ligand>
        <name>ATP</name>
        <dbReference type="ChEBI" id="CHEBI:30616"/>
    </ligand>
</feature>
<comment type="catalytic activity">
    <reaction evidence="11">
        <text>gamma-L-glutamyl-L-cysteine + glycine + ATP = glutathione + ADP + phosphate + H(+)</text>
        <dbReference type="Rhea" id="RHEA:13557"/>
        <dbReference type="ChEBI" id="CHEBI:15378"/>
        <dbReference type="ChEBI" id="CHEBI:30616"/>
        <dbReference type="ChEBI" id="CHEBI:43474"/>
        <dbReference type="ChEBI" id="CHEBI:57305"/>
        <dbReference type="ChEBI" id="CHEBI:57925"/>
        <dbReference type="ChEBI" id="CHEBI:58173"/>
        <dbReference type="ChEBI" id="CHEBI:456216"/>
        <dbReference type="EC" id="6.3.2.3"/>
    </reaction>
    <physiologicalReaction direction="left-to-right" evidence="11">
        <dbReference type="Rhea" id="RHEA:13558"/>
    </physiologicalReaction>
</comment>
<dbReference type="WBParaSite" id="SSTP_0000737400.1">
    <property type="protein sequence ID" value="SSTP_0000737400.1"/>
    <property type="gene ID" value="SSTP_0000737400"/>
</dbReference>
<evidence type="ECO:0000256" key="5">
    <source>
        <dbReference type="ARBA" id="ARBA00022598"/>
    </source>
</evidence>
<evidence type="ECO:0000256" key="10">
    <source>
        <dbReference type="ARBA" id="ARBA00022842"/>
    </source>
</evidence>
<dbReference type="Pfam" id="PF03199">
    <property type="entry name" value="GSH_synthase"/>
    <property type="match status" value="1"/>
</dbReference>
<evidence type="ECO:0000256" key="6">
    <source>
        <dbReference type="ARBA" id="ARBA00022684"/>
    </source>
</evidence>
<evidence type="ECO:0000259" key="15">
    <source>
        <dbReference type="Pfam" id="PF03199"/>
    </source>
</evidence>
<dbReference type="InterPro" id="IPR004887">
    <property type="entry name" value="GSH_synth_subst-bd"/>
</dbReference>
<dbReference type="InterPro" id="IPR014709">
    <property type="entry name" value="Glutathione_synthase_C_euk"/>
</dbReference>
<keyword evidence="8 12" id="KW-0547">Nucleotide-binding</keyword>
<dbReference type="InterPro" id="IPR014049">
    <property type="entry name" value="Glutathione_synthase_N_euk"/>
</dbReference>
<dbReference type="PANTHER" id="PTHR11130:SF0">
    <property type="entry name" value="GLUTATHIONE SYNTHETASE"/>
    <property type="match status" value="1"/>
</dbReference>
<feature type="binding site" evidence="13">
    <location>
        <position position="477"/>
    </location>
    <ligand>
        <name>substrate</name>
    </ligand>
</feature>
<organism evidence="17">
    <name type="scientific">Strongyloides stercoralis</name>
    <name type="common">Threadworm</name>
    <dbReference type="NCBI Taxonomy" id="6248"/>
    <lineage>
        <taxon>Eukaryota</taxon>
        <taxon>Metazoa</taxon>
        <taxon>Ecdysozoa</taxon>
        <taxon>Nematoda</taxon>
        <taxon>Chromadorea</taxon>
        <taxon>Rhabditida</taxon>
        <taxon>Tylenchina</taxon>
        <taxon>Panagrolaimomorpha</taxon>
        <taxon>Strongyloidoidea</taxon>
        <taxon>Strongyloididae</taxon>
        <taxon>Strongyloides</taxon>
    </lineage>
</organism>
<evidence type="ECO:0000313" key="17">
    <source>
        <dbReference type="WBParaSite" id="SSTP_0000737400.1"/>
    </source>
</evidence>
<keyword evidence="9 12" id="KW-0067">ATP-binding</keyword>
<comment type="pathway">
    <text evidence="1 12">Sulfur metabolism; glutathione biosynthesis; glutathione from L-cysteine and L-glutamate: step 2/2.</text>
</comment>
<dbReference type="Gene3D" id="3.30.470.20">
    <property type="entry name" value="ATP-grasp fold, B domain"/>
    <property type="match status" value="1"/>
</dbReference>
<dbReference type="Gene3D" id="1.10.1080.10">
    <property type="entry name" value="Glutathione Synthetase, Chain A, domain 3"/>
    <property type="match status" value="1"/>
</dbReference>
<dbReference type="PIRSF" id="PIRSF001558">
    <property type="entry name" value="GSHase"/>
    <property type="match status" value="1"/>
</dbReference>
<dbReference type="Gene3D" id="3.40.50.1760">
    <property type="entry name" value="Glutathione synthase, substrate-binding domain superfamily, eukaryotic"/>
    <property type="match status" value="1"/>
</dbReference>
<keyword evidence="16" id="KW-1185">Reference proteome</keyword>
<dbReference type="Gene3D" id="3.30.1490.50">
    <property type="match status" value="1"/>
</dbReference>
<evidence type="ECO:0000256" key="2">
    <source>
        <dbReference type="ARBA" id="ARBA00010385"/>
    </source>
</evidence>
<dbReference type="InterPro" id="IPR014042">
    <property type="entry name" value="Glutathione_synthase_a-hlx"/>
</dbReference>
<comment type="cofactor">
    <cofactor evidence="12 14">
        <name>Mg(2+)</name>
        <dbReference type="ChEBI" id="CHEBI:18420"/>
    </cofactor>
    <text evidence="12 14">Binds 1 Mg(2+) ion per subunit.</text>
</comment>
<dbReference type="STRING" id="6248.A0A0K0ED10"/>
<dbReference type="NCBIfam" id="TIGR01986">
    <property type="entry name" value="glut_syn_euk"/>
    <property type="match status" value="1"/>
</dbReference>
<evidence type="ECO:0000256" key="11">
    <source>
        <dbReference type="ARBA" id="ARBA00048871"/>
    </source>
</evidence>
<comment type="similarity">
    <text evidence="2 12">Belongs to the eukaryotic GSH synthase family.</text>
</comment>
<keyword evidence="10 12" id="KW-0460">Magnesium</keyword>
<dbReference type="GO" id="GO:0043295">
    <property type="term" value="F:glutathione binding"/>
    <property type="evidence" value="ECO:0007669"/>
    <property type="project" value="UniProtKB-UniRule"/>
</dbReference>
<keyword evidence="7 12" id="KW-0479">Metal-binding</keyword>
<evidence type="ECO:0000256" key="1">
    <source>
        <dbReference type="ARBA" id="ARBA00004965"/>
    </source>
</evidence>
<evidence type="ECO:0000256" key="7">
    <source>
        <dbReference type="ARBA" id="ARBA00022723"/>
    </source>
</evidence>
<dbReference type="Gene3D" id="3.30.1490.80">
    <property type="match status" value="1"/>
</dbReference>
<dbReference type="GO" id="GO:0005524">
    <property type="term" value="F:ATP binding"/>
    <property type="evidence" value="ECO:0007669"/>
    <property type="project" value="UniProtKB-UniRule"/>
</dbReference>
<evidence type="ECO:0000256" key="4">
    <source>
        <dbReference type="ARBA" id="ARBA00020821"/>
    </source>
</evidence>
<dbReference type="SUPFAM" id="SSF56059">
    <property type="entry name" value="Glutathione synthetase ATP-binding domain-like"/>
    <property type="match status" value="1"/>
</dbReference>
<dbReference type="PANTHER" id="PTHR11130">
    <property type="entry name" value="GLUTATHIONE SYNTHETASE"/>
    <property type="match status" value="1"/>
</dbReference>
<dbReference type="InterPro" id="IPR016185">
    <property type="entry name" value="PreATP-grasp_dom_sf"/>
</dbReference>
<keyword evidence="6 12" id="KW-0317">Glutathione biosynthesis</keyword>
<dbReference type="InterPro" id="IPR037013">
    <property type="entry name" value="GSH-S_sub-bd_sf"/>
</dbReference>
<sequence length="512" mass="58830">MEKNISINKETLVEYAKDFALLNGLSMRTSEYPNASDVIEHAPFTLFPSYFDENSFRYVQNLQKDIQILYYKVSQDIPFLIETHKDIINQDDLIKGLCDTLIKSSIDPNPQQFDLILQRSDYMPHINNDNILEIKQVEVNNIAVSMGGLGNAVGNLHRNILDIFYKNIILNQQDIYLPEKTNPAKLCAEGLVTALKYYHIIDYNDNPKKGMLLYGNSLPVNCASILTVTEDISRNIFDQRHIEAEIQHLTNYNVKNFRIPLSQLNSRLSLDENKKLFLDNKYEIGLVYYRTGYSANQYNDKTNDWDTRLLIEKSSAIKCPSVGLQLANTKKMQQVLANKNILKKYIKEEDVVERILKTFAGLWSLGEDSNEEKVVIEDAKNNPDRYVLKPQTEGGGGNFFGKDITNLLNTLSKTELKCYILMEKLNPLPTENFLIRPNQEVKKSQVISELGIYGWLIVDKKNIFPNRNSTYYSYMMRTKETTTNEGGICIGAACIDSIIFKNFTKDFYKDLI</sequence>
<dbReference type="InterPro" id="IPR005615">
    <property type="entry name" value="Glutathione_synthase"/>
</dbReference>
<dbReference type="AlphaFoldDB" id="A0A0K0ED10"/>
<accession>A0A0K0ED10</accession>
<feature type="binding site" evidence="14">
    <location>
        <position position="393"/>
    </location>
    <ligand>
        <name>Mg(2+)</name>
        <dbReference type="ChEBI" id="CHEBI:18420"/>
    </ligand>
</feature>